<keyword evidence="3" id="KW-0648">Protein biosynthesis</keyword>
<dbReference type="EMBL" id="CP006704">
    <property type="protein sequence ID" value="AIJ47536.1"/>
    <property type="molecule type" value="Genomic_DNA"/>
</dbReference>
<dbReference type="InterPro" id="IPR023459">
    <property type="entry name" value="Tscrpt_elong_fac_GreA/B_fam"/>
</dbReference>
<evidence type="ECO:0000313" key="3">
    <source>
        <dbReference type="EMBL" id="AIJ47536.1"/>
    </source>
</evidence>
<dbReference type="SUPFAM" id="SSF54534">
    <property type="entry name" value="FKBP-like"/>
    <property type="match status" value="1"/>
</dbReference>
<dbReference type="GO" id="GO:0070063">
    <property type="term" value="F:RNA polymerase binding"/>
    <property type="evidence" value="ECO:0007669"/>
    <property type="project" value="InterPro"/>
</dbReference>
<dbReference type="GO" id="GO:0003677">
    <property type="term" value="F:DNA binding"/>
    <property type="evidence" value="ECO:0007669"/>
    <property type="project" value="InterPro"/>
</dbReference>
<sequence length="168" mass="18681">MFEMPLFAMDKLLLQQQVLERLAEDLLQAEKAAMAAHETATHEENIAENKYDTLGLEAAYLATGQARRAEAIRQAMADWRQFRSQPYDASKGIQLGALFCLVDSDDKQQQFFLGPDGGNMKLVNGADPIQVISSKAPLGRAVLGRSEGDEVSIQITSTRQQFEVLWVH</sequence>
<dbReference type="HOGENOM" id="CLU_114442_0_0_4"/>
<evidence type="ECO:0000256" key="1">
    <source>
        <dbReference type="SAM" id="Coils"/>
    </source>
</evidence>
<dbReference type="Proteomes" id="UP000028782">
    <property type="component" value="Chromosome"/>
</dbReference>
<dbReference type="Gene3D" id="3.10.50.30">
    <property type="entry name" value="Transcription elongation factor, GreA/GreB, C-terminal domain"/>
    <property type="match status" value="1"/>
</dbReference>
<dbReference type="KEGG" id="ctes:O987_17115"/>
<dbReference type="GO" id="GO:0003746">
    <property type="term" value="F:translation elongation factor activity"/>
    <property type="evidence" value="ECO:0007669"/>
    <property type="project" value="UniProtKB-KW"/>
</dbReference>
<protein>
    <submittedName>
        <fullName evidence="3">Elongation factor GreAB</fullName>
    </submittedName>
</protein>
<keyword evidence="1" id="KW-0175">Coiled coil</keyword>
<dbReference type="InterPro" id="IPR036953">
    <property type="entry name" value="GreA/GreB_C_sf"/>
</dbReference>
<accession>A0A076PS94</accession>
<gene>
    <name evidence="3" type="ORF">O987_17115</name>
</gene>
<keyword evidence="3" id="KW-0251">Elongation factor</keyword>
<dbReference type="PIRSF" id="PIRSF006092">
    <property type="entry name" value="GreA_GreB"/>
    <property type="match status" value="1"/>
</dbReference>
<evidence type="ECO:0000313" key="4">
    <source>
        <dbReference type="Proteomes" id="UP000028782"/>
    </source>
</evidence>
<evidence type="ECO:0000259" key="2">
    <source>
        <dbReference type="Pfam" id="PF01272"/>
    </source>
</evidence>
<feature type="domain" description="Transcription elongation factor GreA/GreB C-terminal" evidence="2">
    <location>
        <begin position="111"/>
        <end position="167"/>
    </location>
</feature>
<name>A0A076PS94_COMTE</name>
<dbReference type="InterPro" id="IPR001437">
    <property type="entry name" value="Tscrpt_elong_fac_GreA/B_C"/>
</dbReference>
<dbReference type="GO" id="GO:0032784">
    <property type="term" value="P:regulation of DNA-templated transcription elongation"/>
    <property type="evidence" value="ECO:0007669"/>
    <property type="project" value="InterPro"/>
</dbReference>
<dbReference type="Pfam" id="PF01272">
    <property type="entry name" value="GreA_GreB"/>
    <property type="match status" value="1"/>
</dbReference>
<dbReference type="AlphaFoldDB" id="A0A076PS94"/>
<proteinExistence type="predicted"/>
<reference evidence="3 4" key="1">
    <citation type="journal article" date="2014" name="Genome Announc.">
        <title>Complete Genome Sequence of Polychlorinated Biphenyl Degrader Comamonas testosteroni TK102 (NBRC 109938).</title>
        <authorList>
            <person name="Fukuda K."/>
            <person name="Hosoyama A."/>
            <person name="Tsuchikane K."/>
            <person name="Ohji S."/>
            <person name="Yamazoe A."/>
            <person name="Fujita N."/>
            <person name="Shintani M."/>
            <person name="Kimbara K."/>
        </authorList>
    </citation>
    <scope>NUCLEOTIDE SEQUENCE [LARGE SCALE GENOMIC DNA]</scope>
    <source>
        <strain evidence="3">TK102</strain>
    </source>
</reference>
<organism evidence="3 4">
    <name type="scientific">Comamonas testosteroni TK102</name>
    <dbReference type="NCBI Taxonomy" id="1392005"/>
    <lineage>
        <taxon>Bacteria</taxon>
        <taxon>Pseudomonadati</taxon>
        <taxon>Pseudomonadota</taxon>
        <taxon>Betaproteobacteria</taxon>
        <taxon>Burkholderiales</taxon>
        <taxon>Comamonadaceae</taxon>
        <taxon>Comamonas</taxon>
    </lineage>
</organism>
<feature type="coiled-coil region" evidence="1">
    <location>
        <begin position="9"/>
        <end position="39"/>
    </location>
</feature>